<evidence type="ECO:0008006" key="4">
    <source>
        <dbReference type="Google" id="ProtNLM"/>
    </source>
</evidence>
<dbReference type="Proteomes" id="UP000186922">
    <property type="component" value="Unassembled WGS sequence"/>
</dbReference>
<protein>
    <recommendedName>
        <fullName evidence="4">Ubiquitin-like domain-containing protein</fullName>
    </recommendedName>
</protein>
<dbReference type="Gene3D" id="3.10.20.90">
    <property type="entry name" value="Phosphatidylinositol 3-kinase Catalytic Subunit, Chain A, domain 1"/>
    <property type="match status" value="1"/>
</dbReference>
<sequence length="165" mass="18949">MGYHVEPEISAVAEHLPTDDVESLETMLNAFEESIQHQVPENYTNFWLLCRVSDPANSKEILYVVMCCAKLDWDLGTELMKTFCRTMEINEEMNGFQLWYFGKPVRGGDTPRSLGMGRGDVIEVKRKERKLVAVLAKEEPSELPELPEEFPERDSQEIQPHSDSK</sequence>
<dbReference type="EMBL" id="BDGG01000012">
    <property type="protein sequence ID" value="GAV05408.1"/>
    <property type="molecule type" value="Genomic_DNA"/>
</dbReference>
<dbReference type="SUPFAM" id="SSF54236">
    <property type="entry name" value="Ubiquitin-like"/>
    <property type="match status" value="1"/>
</dbReference>
<feature type="region of interest" description="Disordered" evidence="1">
    <location>
        <begin position="139"/>
        <end position="165"/>
    </location>
</feature>
<name>A0A1D1VZY5_RAMVA</name>
<accession>A0A1D1VZY5</accession>
<reference evidence="2 3" key="1">
    <citation type="journal article" date="2016" name="Nat. Commun.">
        <title>Extremotolerant tardigrade genome and improved radiotolerance of human cultured cells by tardigrade-unique protein.</title>
        <authorList>
            <person name="Hashimoto T."/>
            <person name="Horikawa D.D."/>
            <person name="Saito Y."/>
            <person name="Kuwahara H."/>
            <person name="Kozuka-Hata H."/>
            <person name="Shin-I T."/>
            <person name="Minakuchi Y."/>
            <person name="Ohishi K."/>
            <person name="Motoyama A."/>
            <person name="Aizu T."/>
            <person name="Enomoto A."/>
            <person name="Kondo K."/>
            <person name="Tanaka S."/>
            <person name="Hara Y."/>
            <person name="Koshikawa S."/>
            <person name="Sagara H."/>
            <person name="Miura T."/>
            <person name="Yokobori S."/>
            <person name="Miyagawa K."/>
            <person name="Suzuki Y."/>
            <person name="Kubo T."/>
            <person name="Oyama M."/>
            <person name="Kohara Y."/>
            <person name="Fujiyama A."/>
            <person name="Arakawa K."/>
            <person name="Katayama T."/>
            <person name="Toyoda A."/>
            <person name="Kunieda T."/>
        </authorList>
    </citation>
    <scope>NUCLEOTIDE SEQUENCE [LARGE SCALE GENOMIC DNA]</scope>
    <source>
        <strain evidence="2 3">YOKOZUNA-1</strain>
    </source>
</reference>
<organism evidence="2 3">
    <name type="scientific">Ramazzottius varieornatus</name>
    <name type="common">Water bear</name>
    <name type="synonym">Tardigrade</name>
    <dbReference type="NCBI Taxonomy" id="947166"/>
    <lineage>
        <taxon>Eukaryota</taxon>
        <taxon>Metazoa</taxon>
        <taxon>Ecdysozoa</taxon>
        <taxon>Tardigrada</taxon>
        <taxon>Eutardigrada</taxon>
        <taxon>Parachela</taxon>
        <taxon>Hypsibioidea</taxon>
        <taxon>Ramazzottiidae</taxon>
        <taxon>Ramazzottius</taxon>
    </lineage>
</organism>
<gene>
    <name evidence="2" type="primary">RvY_15548-1</name>
    <name evidence="2" type="synonym">RvY_15548.1</name>
    <name evidence="2" type="ORF">RvY_15548</name>
</gene>
<feature type="compositionally biased region" description="Basic and acidic residues" evidence="1">
    <location>
        <begin position="150"/>
        <end position="165"/>
    </location>
</feature>
<comment type="caution">
    <text evidence="2">The sequence shown here is derived from an EMBL/GenBank/DDBJ whole genome shotgun (WGS) entry which is preliminary data.</text>
</comment>
<evidence type="ECO:0000313" key="2">
    <source>
        <dbReference type="EMBL" id="GAV05408.1"/>
    </source>
</evidence>
<evidence type="ECO:0000313" key="3">
    <source>
        <dbReference type="Proteomes" id="UP000186922"/>
    </source>
</evidence>
<evidence type="ECO:0000256" key="1">
    <source>
        <dbReference type="SAM" id="MobiDB-lite"/>
    </source>
</evidence>
<dbReference type="InterPro" id="IPR029071">
    <property type="entry name" value="Ubiquitin-like_domsf"/>
</dbReference>
<dbReference type="AlphaFoldDB" id="A0A1D1VZY5"/>
<dbReference type="CDD" id="cd01763">
    <property type="entry name" value="Ubl_SUMO_like"/>
    <property type="match status" value="1"/>
</dbReference>
<proteinExistence type="predicted"/>
<keyword evidence="3" id="KW-1185">Reference proteome</keyword>